<reference evidence="1 2" key="1">
    <citation type="journal article" date="2015" name="Genome Biol. Evol.">
        <title>Comparative Genomics of a Bacterivorous Green Alga Reveals Evolutionary Causalities and Consequences of Phago-Mixotrophic Mode of Nutrition.</title>
        <authorList>
            <person name="Burns J.A."/>
            <person name="Paasch A."/>
            <person name="Narechania A."/>
            <person name="Kim E."/>
        </authorList>
    </citation>
    <scope>NUCLEOTIDE SEQUENCE [LARGE SCALE GENOMIC DNA]</scope>
    <source>
        <strain evidence="1 2">PLY_AMNH</strain>
    </source>
</reference>
<dbReference type="Proteomes" id="UP001190700">
    <property type="component" value="Unassembled WGS sequence"/>
</dbReference>
<evidence type="ECO:0000313" key="2">
    <source>
        <dbReference type="Proteomes" id="UP001190700"/>
    </source>
</evidence>
<comment type="caution">
    <text evidence="1">The sequence shown here is derived from an EMBL/GenBank/DDBJ whole genome shotgun (WGS) entry which is preliminary data.</text>
</comment>
<evidence type="ECO:0000313" key="1">
    <source>
        <dbReference type="EMBL" id="KAK3265748.1"/>
    </source>
</evidence>
<sequence length="136" mass="15082">MDPEPSGEHHEPAGPQERAVRLKTDFLWTFVRVLKPNTDAQGNTQYHCAGKRGRSTDKVDCMFCRKVFNAAALPIAFAPTSQAPKELVSTSVQAFKRILTSIVAALDTTKQQQADAHLAMAFYEADIPFGKKVFEE</sequence>
<accession>A0AAE0FU84</accession>
<organism evidence="1 2">
    <name type="scientific">Cymbomonas tetramitiformis</name>
    <dbReference type="NCBI Taxonomy" id="36881"/>
    <lineage>
        <taxon>Eukaryota</taxon>
        <taxon>Viridiplantae</taxon>
        <taxon>Chlorophyta</taxon>
        <taxon>Pyramimonadophyceae</taxon>
        <taxon>Pyramimonadales</taxon>
        <taxon>Pyramimonadaceae</taxon>
        <taxon>Cymbomonas</taxon>
    </lineage>
</organism>
<name>A0AAE0FU84_9CHLO</name>
<gene>
    <name evidence="1" type="ORF">CYMTET_25604</name>
</gene>
<protein>
    <submittedName>
        <fullName evidence="1">Uncharacterized protein</fullName>
    </submittedName>
</protein>
<dbReference type="AlphaFoldDB" id="A0AAE0FU84"/>
<proteinExistence type="predicted"/>
<dbReference type="EMBL" id="LGRX02013719">
    <property type="protein sequence ID" value="KAK3265748.1"/>
    <property type="molecule type" value="Genomic_DNA"/>
</dbReference>
<keyword evidence="2" id="KW-1185">Reference proteome</keyword>